<sequence>MAGLMRHNGARLGQESRQNLLRSAAPRRAATLRPELEQGWVERSHRGFWGNLRPDELIPEPILDDPRISPEVTWQAHSLRGAPTAGNAVAAAAFPWVLYDRLCAYPGRFEQVPAALWDITPFLFYTPTSPPILARHSSTPPPCPAPSAHRDSVARRLHRGANWAWEWQRLANSDGP</sequence>
<proteinExistence type="predicted"/>
<protein>
    <submittedName>
        <fullName evidence="1">Uncharacterized protein</fullName>
    </submittedName>
</protein>
<evidence type="ECO:0000313" key="2">
    <source>
        <dbReference type="Proteomes" id="UP001487740"/>
    </source>
</evidence>
<dbReference type="AlphaFoldDB" id="A0AAW0UWX7"/>
<dbReference type="EMBL" id="JARAKH010000004">
    <property type="protein sequence ID" value="KAK8404639.1"/>
    <property type="molecule type" value="Genomic_DNA"/>
</dbReference>
<reference evidence="1 2" key="1">
    <citation type="submission" date="2023-03" db="EMBL/GenBank/DDBJ databases">
        <title>High-quality genome of Scylla paramamosain provides insights in environmental adaptation.</title>
        <authorList>
            <person name="Zhang L."/>
        </authorList>
    </citation>
    <scope>NUCLEOTIDE SEQUENCE [LARGE SCALE GENOMIC DNA]</scope>
    <source>
        <strain evidence="1">LZ_2023a</strain>
        <tissue evidence="1">Muscle</tissue>
    </source>
</reference>
<keyword evidence="2" id="KW-1185">Reference proteome</keyword>
<comment type="caution">
    <text evidence="1">The sequence shown here is derived from an EMBL/GenBank/DDBJ whole genome shotgun (WGS) entry which is preliminary data.</text>
</comment>
<evidence type="ECO:0000313" key="1">
    <source>
        <dbReference type="EMBL" id="KAK8404639.1"/>
    </source>
</evidence>
<organism evidence="1 2">
    <name type="scientific">Scylla paramamosain</name>
    <name type="common">Mud crab</name>
    <dbReference type="NCBI Taxonomy" id="85552"/>
    <lineage>
        <taxon>Eukaryota</taxon>
        <taxon>Metazoa</taxon>
        <taxon>Ecdysozoa</taxon>
        <taxon>Arthropoda</taxon>
        <taxon>Crustacea</taxon>
        <taxon>Multicrustacea</taxon>
        <taxon>Malacostraca</taxon>
        <taxon>Eumalacostraca</taxon>
        <taxon>Eucarida</taxon>
        <taxon>Decapoda</taxon>
        <taxon>Pleocyemata</taxon>
        <taxon>Brachyura</taxon>
        <taxon>Eubrachyura</taxon>
        <taxon>Portunoidea</taxon>
        <taxon>Portunidae</taxon>
        <taxon>Portuninae</taxon>
        <taxon>Scylla</taxon>
    </lineage>
</organism>
<gene>
    <name evidence="1" type="ORF">O3P69_007709</name>
</gene>
<name>A0AAW0UWX7_SCYPA</name>
<dbReference type="Proteomes" id="UP001487740">
    <property type="component" value="Unassembled WGS sequence"/>
</dbReference>
<accession>A0AAW0UWX7</accession>